<dbReference type="SUPFAM" id="SSF54975">
    <property type="entry name" value="Acylphosphatase/BLUF domain-like"/>
    <property type="match status" value="1"/>
</dbReference>
<dbReference type="AlphaFoldDB" id="A0A1B3ZBR4"/>
<evidence type="ECO:0000256" key="5">
    <source>
        <dbReference type="RuleBase" id="RU004168"/>
    </source>
</evidence>
<comment type="catalytic activity">
    <reaction evidence="3 4">
        <text>an acyl phosphate + H2O = a carboxylate + phosphate + H(+)</text>
        <dbReference type="Rhea" id="RHEA:14965"/>
        <dbReference type="ChEBI" id="CHEBI:15377"/>
        <dbReference type="ChEBI" id="CHEBI:15378"/>
        <dbReference type="ChEBI" id="CHEBI:29067"/>
        <dbReference type="ChEBI" id="CHEBI:43474"/>
        <dbReference type="ChEBI" id="CHEBI:59918"/>
        <dbReference type="EC" id="3.6.1.7"/>
    </reaction>
</comment>
<dbReference type="EC" id="3.6.1.7" evidence="2 4"/>
<dbReference type="InterPro" id="IPR020456">
    <property type="entry name" value="Acylphosphatase"/>
</dbReference>
<dbReference type="PROSITE" id="PS51160">
    <property type="entry name" value="ACYLPHOSPHATASE_3"/>
    <property type="match status" value="1"/>
</dbReference>
<evidence type="ECO:0000259" key="6">
    <source>
        <dbReference type="PROSITE" id="PS51160"/>
    </source>
</evidence>
<comment type="similarity">
    <text evidence="1 5">Belongs to the acylphosphatase family.</text>
</comment>
<keyword evidence="8" id="KW-1185">Reference proteome</keyword>
<dbReference type="InterPro" id="IPR001792">
    <property type="entry name" value="Acylphosphatase-like_dom"/>
</dbReference>
<proteinExistence type="inferred from homology"/>
<reference evidence="7 8" key="1">
    <citation type="submission" date="2016-01" db="EMBL/GenBank/DDBJ databases">
        <title>Complete genome and mega plasmid sequence of Sphingomonas panacis DCY99 elicits systemic resistance in rice to Xanthomonas oryzae.</title>
        <authorList>
            <person name="Kim Y.J."/>
            <person name="Yang D.C."/>
            <person name="Sing P."/>
        </authorList>
    </citation>
    <scope>NUCLEOTIDE SEQUENCE [LARGE SCALE GENOMIC DNA]</scope>
    <source>
        <strain evidence="7 8">DCY99</strain>
    </source>
</reference>
<dbReference type="EMBL" id="CP014168">
    <property type="protein sequence ID" value="AOH84850.1"/>
    <property type="molecule type" value="Genomic_DNA"/>
</dbReference>
<keyword evidence="4" id="KW-0378">Hydrolase</keyword>
<dbReference type="STRING" id="1560345.AWL63_13630"/>
<evidence type="ECO:0000256" key="3">
    <source>
        <dbReference type="ARBA" id="ARBA00047645"/>
    </source>
</evidence>
<dbReference type="InterPro" id="IPR036046">
    <property type="entry name" value="Acylphosphatase-like_dom_sf"/>
</dbReference>
<dbReference type="GO" id="GO:0003998">
    <property type="term" value="F:acylphosphatase activity"/>
    <property type="evidence" value="ECO:0007669"/>
    <property type="project" value="UniProtKB-EC"/>
</dbReference>
<sequence length="92" mass="10355">MQVVQRVFVSGKVQNIGLRDWAVRRARDFGVSGWVRNLRDGRVELLVAGEEEAVDGMVEAVREGPEKARIDNVEARVDTERAPKGFTKRFTA</sequence>
<dbReference type="PANTHER" id="PTHR47268:SF4">
    <property type="entry name" value="ACYLPHOSPHATASE"/>
    <property type="match status" value="1"/>
</dbReference>
<dbReference type="Proteomes" id="UP000094256">
    <property type="component" value="Chromosome"/>
</dbReference>
<organism evidence="7 8">
    <name type="scientific">Sphingomonas panacis</name>
    <dbReference type="NCBI Taxonomy" id="1560345"/>
    <lineage>
        <taxon>Bacteria</taxon>
        <taxon>Pseudomonadati</taxon>
        <taxon>Pseudomonadota</taxon>
        <taxon>Alphaproteobacteria</taxon>
        <taxon>Sphingomonadales</taxon>
        <taxon>Sphingomonadaceae</taxon>
        <taxon>Sphingomonas</taxon>
    </lineage>
</organism>
<dbReference type="OrthoDB" id="5295388at2"/>
<feature type="active site" evidence="4">
    <location>
        <position position="19"/>
    </location>
</feature>
<dbReference type="Gene3D" id="3.30.70.100">
    <property type="match status" value="1"/>
</dbReference>
<evidence type="ECO:0000256" key="4">
    <source>
        <dbReference type="PROSITE-ProRule" id="PRU00520"/>
    </source>
</evidence>
<dbReference type="InterPro" id="IPR017968">
    <property type="entry name" value="Acylphosphatase_CS"/>
</dbReference>
<feature type="domain" description="Acylphosphatase-like" evidence="6">
    <location>
        <begin position="4"/>
        <end position="90"/>
    </location>
</feature>
<accession>A0A1B3ZBR4</accession>
<protein>
    <recommendedName>
        <fullName evidence="2 4">acylphosphatase</fullName>
        <ecNumber evidence="2 4">3.6.1.7</ecNumber>
    </recommendedName>
</protein>
<name>A0A1B3ZBR4_9SPHN</name>
<gene>
    <name evidence="7" type="ORF">AWL63_13630</name>
</gene>
<evidence type="ECO:0000256" key="1">
    <source>
        <dbReference type="ARBA" id="ARBA00005614"/>
    </source>
</evidence>
<dbReference type="PANTHER" id="PTHR47268">
    <property type="entry name" value="ACYLPHOSPHATASE"/>
    <property type="match status" value="1"/>
</dbReference>
<feature type="active site" evidence="4">
    <location>
        <position position="37"/>
    </location>
</feature>
<dbReference type="KEGG" id="span:AWL63_13630"/>
<evidence type="ECO:0000313" key="8">
    <source>
        <dbReference type="Proteomes" id="UP000094256"/>
    </source>
</evidence>
<dbReference type="PROSITE" id="PS00151">
    <property type="entry name" value="ACYLPHOSPHATASE_2"/>
    <property type="match status" value="1"/>
</dbReference>
<dbReference type="Pfam" id="PF00708">
    <property type="entry name" value="Acylphosphatase"/>
    <property type="match status" value="1"/>
</dbReference>
<evidence type="ECO:0000313" key="7">
    <source>
        <dbReference type="EMBL" id="AOH84850.1"/>
    </source>
</evidence>
<evidence type="ECO:0000256" key="2">
    <source>
        <dbReference type="ARBA" id="ARBA00012150"/>
    </source>
</evidence>